<keyword evidence="3" id="KW-1185">Reference proteome</keyword>
<feature type="compositionally biased region" description="Polar residues" evidence="1">
    <location>
        <begin position="77"/>
        <end position="92"/>
    </location>
</feature>
<organism evidence="2 3">
    <name type="scientific">Trypanosoma rangeli</name>
    <dbReference type="NCBI Taxonomy" id="5698"/>
    <lineage>
        <taxon>Eukaryota</taxon>
        <taxon>Discoba</taxon>
        <taxon>Euglenozoa</taxon>
        <taxon>Kinetoplastea</taxon>
        <taxon>Metakinetoplastina</taxon>
        <taxon>Trypanosomatida</taxon>
        <taxon>Trypanosomatidae</taxon>
        <taxon>Trypanosoma</taxon>
        <taxon>Herpetosoma</taxon>
    </lineage>
</organism>
<evidence type="ECO:0000313" key="3">
    <source>
        <dbReference type="Proteomes" id="UP000283634"/>
    </source>
</evidence>
<feature type="region of interest" description="Disordered" evidence="1">
    <location>
        <begin position="74"/>
        <end position="222"/>
    </location>
</feature>
<proteinExistence type="predicted"/>
<name>A0A3R7LW98_TRYRA</name>
<feature type="non-terminal residue" evidence="2">
    <location>
        <position position="1"/>
    </location>
</feature>
<evidence type="ECO:0000256" key="1">
    <source>
        <dbReference type="SAM" id="MobiDB-lite"/>
    </source>
</evidence>
<gene>
    <name evidence="2" type="ORF">TraAM80_10588</name>
</gene>
<dbReference type="RefSeq" id="XP_029232959.1">
    <property type="nucleotide sequence ID" value="XM_029387200.1"/>
</dbReference>
<dbReference type="AlphaFoldDB" id="A0A3R7LW98"/>
<dbReference type="EMBL" id="MKGL01001074">
    <property type="protein sequence ID" value="RNE94795.1"/>
    <property type="molecule type" value="Genomic_DNA"/>
</dbReference>
<dbReference type="Proteomes" id="UP000283634">
    <property type="component" value="Unassembled WGS sequence"/>
</dbReference>
<evidence type="ECO:0000313" key="2">
    <source>
        <dbReference type="EMBL" id="RNE94795.1"/>
    </source>
</evidence>
<feature type="compositionally biased region" description="Gly residues" evidence="1">
    <location>
        <begin position="101"/>
        <end position="112"/>
    </location>
</feature>
<accession>A0A3R7LW98</accession>
<comment type="caution">
    <text evidence="2">The sequence shown here is derived from an EMBL/GenBank/DDBJ whole genome shotgun (WGS) entry which is preliminary data.</text>
</comment>
<dbReference type="GeneID" id="40334521"/>
<feature type="compositionally biased region" description="Low complexity" evidence="1">
    <location>
        <begin position="184"/>
        <end position="194"/>
    </location>
</feature>
<sequence length="250" mass="24099">GALSPGAVHSQSSLGVPCKAPDCPRNCAATSPAPCGAGALKDSPSPCVSGLHSSPAGTACESAGVGVSLGESPRPAFSNNVGRTPAQAQHTPSAPAFSHFAGGGAAVRGGVPGAAPADRVEPTSASQRPVNGGPAGGGEAGQQSASGASGHGSGQPVRRAEVPRNSTLTAATGGTQTPGRHNAGEQAAHAAPGAKSNTAGGGIPHTKTHHKTHTGRRDSSDTATVWVRSPPLLLLLLLLAAAVACAAGQC</sequence>
<feature type="compositionally biased region" description="Polar residues" evidence="1">
    <location>
        <begin position="164"/>
        <end position="179"/>
    </location>
</feature>
<protein>
    <submittedName>
        <fullName evidence="2">Uncharacterized protein</fullName>
    </submittedName>
</protein>
<reference evidence="2 3" key="1">
    <citation type="journal article" date="2018" name="BMC Genomics">
        <title>Genomic comparison of Trypanosoma conorhini and Trypanosoma rangeli to Trypanosoma cruzi strains of high and low virulence.</title>
        <authorList>
            <person name="Bradwell K.R."/>
            <person name="Koparde V.N."/>
            <person name="Matveyev A.V."/>
            <person name="Serrano M.G."/>
            <person name="Alves J.M."/>
            <person name="Parikh H."/>
            <person name="Huang B."/>
            <person name="Lee V."/>
            <person name="Espinosa-Alvarez O."/>
            <person name="Ortiz P.A."/>
            <person name="Costa-Martins A.G."/>
            <person name="Teixeira M.M."/>
            <person name="Buck G.A."/>
        </authorList>
    </citation>
    <scope>NUCLEOTIDE SEQUENCE [LARGE SCALE GENOMIC DNA]</scope>
    <source>
        <strain evidence="2 3">AM80</strain>
    </source>
</reference>